<evidence type="ECO:0000313" key="4">
    <source>
        <dbReference type="Proteomes" id="UP000178750"/>
    </source>
</evidence>
<feature type="domain" description="DUF4143" evidence="2">
    <location>
        <begin position="187"/>
        <end position="341"/>
    </location>
</feature>
<protein>
    <recommendedName>
        <fullName evidence="5">AAA+ ATPase domain-containing protein</fullName>
    </recommendedName>
</protein>
<evidence type="ECO:0000259" key="2">
    <source>
        <dbReference type="Pfam" id="PF13635"/>
    </source>
</evidence>
<reference evidence="3 4" key="1">
    <citation type="journal article" date="2016" name="Nat. Commun.">
        <title>Thousands of microbial genomes shed light on interconnected biogeochemical processes in an aquifer system.</title>
        <authorList>
            <person name="Anantharaman K."/>
            <person name="Brown C.T."/>
            <person name="Hug L.A."/>
            <person name="Sharon I."/>
            <person name="Castelle C.J."/>
            <person name="Probst A.J."/>
            <person name="Thomas B.C."/>
            <person name="Singh A."/>
            <person name="Wilkins M.J."/>
            <person name="Karaoz U."/>
            <person name="Brodie E.L."/>
            <person name="Williams K.H."/>
            <person name="Hubbard S.S."/>
            <person name="Banfield J.F."/>
        </authorList>
    </citation>
    <scope>NUCLEOTIDE SEQUENCE [LARGE SCALE GENOMIC DNA]</scope>
</reference>
<dbReference type="Gene3D" id="3.40.50.300">
    <property type="entry name" value="P-loop containing nucleotide triphosphate hydrolases"/>
    <property type="match status" value="1"/>
</dbReference>
<dbReference type="Proteomes" id="UP000178750">
    <property type="component" value="Unassembled WGS sequence"/>
</dbReference>
<dbReference type="Pfam" id="PF13173">
    <property type="entry name" value="AAA_14"/>
    <property type="match status" value="1"/>
</dbReference>
<dbReference type="PANTHER" id="PTHR43566">
    <property type="entry name" value="CONSERVED PROTEIN"/>
    <property type="match status" value="1"/>
</dbReference>
<evidence type="ECO:0000259" key="1">
    <source>
        <dbReference type="Pfam" id="PF13173"/>
    </source>
</evidence>
<organism evidence="3 4">
    <name type="scientific">Candidatus Woesebacteria bacterium RIFCSPHIGHO2_01_FULL_38_9b</name>
    <dbReference type="NCBI Taxonomy" id="1802493"/>
    <lineage>
        <taxon>Bacteria</taxon>
        <taxon>Candidatus Woeseibacteriota</taxon>
    </lineage>
</organism>
<dbReference type="EMBL" id="MGGF01000036">
    <property type="protein sequence ID" value="OGM21443.1"/>
    <property type="molecule type" value="Genomic_DNA"/>
</dbReference>
<dbReference type="PANTHER" id="PTHR43566:SF1">
    <property type="entry name" value="AAA+ ATPASE DOMAIN-CONTAINING PROTEIN"/>
    <property type="match status" value="1"/>
</dbReference>
<accession>A0A1F7Y2A4</accession>
<dbReference type="InterPro" id="IPR025420">
    <property type="entry name" value="DUF4143"/>
</dbReference>
<evidence type="ECO:0008006" key="5">
    <source>
        <dbReference type="Google" id="ProtNLM"/>
    </source>
</evidence>
<gene>
    <name evidence="3" type="ORF">A2863_00390</name>
</gene>
<name>A0A1F7Y2A4_9BACT</name>
<dbReference type="Pfam" id="PF13635">
    <property type="entry name" value="DUF4143"/>
    <property type="match status" value="1"/>
</dbReference>
<comment type="caution">
    <text evidence="3">The sequence shown here is derived from an EMBL/GenBank/DDBJ whole genome shotgun (WGS) entry which is preliminary data.</text>
</comment>
<dbReference type="InterPro" id="IPR027417">
    <property type="entry name" value="P-loop_NTPase"/>
</dbReference>
<dbReference type="SUPFAM" id="SSF52540">
    <property type="entry name" value="P-loop containing nucleoside triphosphate hydrolases"/>
    <property type="match status" value="1"/>
</dbReference>
<proteinExistence type="predicted"/>
<sequence length="374" mass="43669">MIKRDYDDLNKLLKKGKVVVIYGPRRVGKTTLISNFVKDTKLKYRFDSGDNIETRNIFSSQSLKAISGYVEEYDLIAIDEAQRIPNVGLSLKILVDNFPNLFVVITGSASLDLSYKIGEPLVGRKYTYRLYPLWVGELSINKTPFEINEQKAERMIFGSYPEVINANTVSEKIKILEENVSSYLFKEIIEIEQIGNTKLLLDLLKLIAFQVGNQVSLTELGKSLGVDRKTVQKYLNLFEQAFILYNLRGFSRNLRKEVTKKSKYYFWDNGIRNAIIKNFNDLGTRDDVGALWENYLVSERLKKQEYKQIYSSNYFWRTWEGQEIDWVEERDGKIHGFEFKWKKSNLKAPSQWLNTYSNATFQTVNQENYLEFVK</sequence>
<dbReference type="InterPro" id="IPR041682">
    <property type="entry name" value="AAA_14"/>
</dbReference>
<feature type="domain" description="AAA" evidence="1">
    <location>
        <begin position="16"/>
        <end position="138"/>
    </location>
</feature>
<dbReference type="AlphaFoldDB" id="A0A1F7Y2A4"/>
<evidence type="ECO:0000313" key="3">
    <source>
        <dbReference type="EMBL" id="OGM21443.1"/>
    </source>
</evidence>